<dbReference type="Proteomes" id="UP000297452">
    <property type="component" value="Unassembled WGS sequence"/>
</dbReference>
<feature type="compositionally biased region" description="Acidic residues" evidence="1">
    <location>
        <begin position="106"/>
        <end position="116"/>
    </location>
</feature>
<feature type="compositionally biased region" description="Basic and acidic residues" evidence="1">
    <location>
        <begin position="94"/>
        <end position="105"/>
    </location>
</feature>
<name>A0A4Z1JJ33_9HELO</name>
<reference evidence="2 3" key="1">
    <citation type="submission" date="2017-12" db="EMBL/GenBank/DDBJ databases">
        <title>Comparative genomics of Botrytis spp.</title>
        <authorList>
            <person name="Valero-Jimenez C.A."/>
            <person name="Tapia P."/>
            <person name="Veloso J."/>
            <person name="Silva-Moreno E."/>
            <person name="Staats M."/>
            <person name="Valdes J.H."/>
            <person name="Van Kan J.A.L."/>
        </authorList>
    </citation>
    <scope>NUCLEOTIDE SEQUENCE [LARGE SCALE GENOMIC DNA]</scope>
    <source>
        <strain evidence="2 3">MUCL2120</strain>
    </source>
</reference>
<evidence type="ECO:0000313" key="2">
    <source>
        <dbReference type="EMBL" id="TGO69273.1"/>
    </source>
</evidence>
<gene>
    <name evidence="2" type="ORF">BOTNAR_0013g00450</name>
</gene>
<keyword evidence="3" id="KW-1185">Reference proteome</keyword>
<comment type="caution">
    <text evidence="2">The sequence shown here is derived from an EMBL/GenBank/DDBJ whole genome shotgun (WGS) entry which is preliminary data.</text>
</comment>
<organism evidence="2 3">
    <name type="scientific">Botryotinia narcissicola</name>
    <dbReference type="NCBI Taxonomy" id="278944"/>
    <lineage>
        <taxon>Eukaryota</taxon>
        <taxon>Fungi</taxon>
        <taxon>Dikarya</taxon>
        <taxon>Ascomycota</taxon>
        <taxon>Pezizomycotina</taxon>
        <taxon>Leotiomycetes</taxon>
        <taxon>Helotiales</taxon>
        <taxon>Sclerotiniaceae</taxon>
        <taxon>Botryotinia</taxon>
    </lineage>
</organism>
<evidence type="ECO:0000256" key="1">
    <source>
        <dbReference type="SAM" id="MobiDB-lite"/>
    </source>
</evidence>
<accession>A0A4Z1JJ33</accession>
<sequence length="144" mass="16135">MTSKPRLLLLKNMVSLLGPPRPNENNPLKPIIDLAPLKTPSSHTSTLHSHPLPRAYYRITNKKLINIIYADGCNTQRVESDEDGSESKNNPVKMIEKTRVEKTESDGVEDTWESESVETAFGDPDIVVVFFADGEGDRPEGYWP</sequence>
<dbReference type="EMBL" id="PQXJ01000013">
    <property type="protein sequence ID" value="TGO69273.1"/>
    <property type="molecule type" value="Genomic_DNA"/>
</dbReference>
<protein>
    <submittedName>
        <fullName evidence="2">Uncharacterized protein</fullName>
    </submittedName>
</protein>
<evidence type="ECO:0000313" key="3">
    <source>
        <dbReference type="Proteomes" id="UP000297452"/>
    </source>
</evidence>
<proteinExistence type="predicted"/>
<dbReference type="AlphaFoldDB" id="A0A4Z1JJ33"/>
<feature type="region of interest" description="Disordered" evidence="1">
    <location>
        <begin position="77"/>
        <end position="116"/>
    </location>
</feature>